<sequence>MGSPLAPVLANLFMGPFEKLWLKNFPGSTILFYRRYVDDTFCLCNSNRDATIFFDYINSRHPNINFTSYSYKVGLIKTLVNKAYKINNTWLGFHEDINKLTNILKNNLFPAHLIEKIINRYIGGTQSNHHPLGSLPTTSPTFYFKLPYIGNFSAITPKKIRHFITRYCNDLDIKLVFSSFKISNLFGVKDPVPDGLRSHVVYKLVCAGCNACYVGETCRHFSTRVREHLVSDRASHIFKHLKILHIVTLFAQQITFMF</sequence>
<dbReference type="Proteomes" id="UP001159428">
    <property type="component" value="Unassembled WGS sequence"/>
</dbReference>
<evidence type="ECO:0000313" key="3">
    <source>
        <dbReference type="Proteomes" id="UP001159428"/>
    </source>
</evidence>
<keyword evidence="3" id="KW-1185">Reference proteome</keyword>
<dbReference type="Pfam" id="PF26215">
    <property type="entry name" value="HTH_animal"/>
    <property type="match status" value="1"/>
</dbReference>
<dbReference type="PANTHER" id="PTHR21301:SF10">
    <property type="entry name" value="REVERSE TRANSCRIPTASE DOMAIN-CONTAINING PROTEIN"/>
    <property type="match status" value="1"/>
</dbReference>
<proteinExistence type="predicted"/>
<gene>
    <name evidence="2" type="ORF">PMEA_00030762</name>
</gene>
<evidence type="ECO:0000259" key="1">
    <source>
        <dbReference type="PROSITE" id="PS50878"/>
    </source>
</evidence>
<evidence type="ECO:0000313" key="2">
    <source>
        <dbReference type="EMBL" id="CAH3158981.1"/>
    </source>
</evidence>
<dbReference type="InterPro" id="IPR058912">
    <property type="entry name" value="HTH_animal"/>
</dbReference>
<protein>
    <recommendedName>
        <fullName evidence="1">Reverse transcriptase domain-containing protein</fullName>
    </recommendedName>
</protein>
<dbReference type="EMBL" id="CALNXJ010000069">
    <property type="protein sequence ID" value="CAH3158981.1"/>
    <property type="molecule type" value="Genomic_DNA"/>
</dbReference>
<dbReference type="PANTHER" id="PTHR21301">
    <property type="entry name" value="REVERSE TRANSCRIPTASE"/>
    <property type="match status" value="1"/>
</dbReference>
<dbReference type="InterPro" id="IPR000477">
    <property type="entry name" value="RT_dom"/>
</dbReference>
<feature type="domain" description="Reverse transcriptase" evidence="1">
    <location>
        <begin position="1"/>
        <end position="95"/>
    </location>
</feature>
<comment type="caution">
    <text evidence="2">The sequence shown here is derived from an EMBL/GenBank/DDBJ whole genome shotgun (WGS) entry which is preliminary data.</text>
</comment>
<dbReference type="AlphaFoldDB" id="A0AAU9XVI5"/>
<reference evidence="2 3" key="1">
    <citation type="submission" date="2022-05" db="EMBL/GenBank/DDBJ databases">
        <authorList>
            <consortium name="Genoscope - CEA"/>
            <person name="William W."/>
        </authorList>
    </citation>
    <scope>NUCLEOTIDE SEQUENCE [LARGE SCALE GENOMIC DNA]</scope>
</reference>
<name>A0AAU9XVI5_9CNID</name>
<accession>A0AAU9XVI5</accession>
<organism evidence="2 3">
    <name type="scientific">Pocillopora meandrina</name>
    <dbReference type="NCBI Taxonomy" id="46732"/>
    <lineage>
        <taxon>Eukaryota</taxon>
        <taxon>Metazoa</taxon>
        <taxon>Cnidaria</taxon>
        <taxon>Anthozoa</taxon>
        <taxon>Hexacorallia</taxon>
        <taxon>Scleractinia</taxon>
        <taxon>Astrocoeniina</taxon>
        <taxon>Pocilloporidae</taxon>
        <taxon>Pocillopora</taxon>
    </lineage>
</organism>
<dbReference type="PROSITE" id="PS50878">
    <property type="entry name" value="RT_POL"/>
    <property type="match status" value="1"/>
</dbReference>